<dbReference type="InterPro" id="IPR036397">
    <property type="entry name" value="RNaseH_sf"/>
</dbReference>
<dbReference type="Proteomes" id="UP001231518">
    <property type="component" value="Chromosome 3"/>
</dbReference>
<reference evidence="1" key="1">
    <citation type="submission" date="2023-03" db="EMBL/GenBank/DDBJ databases">
        <title>Chromosome-level genomes of two armyworms, Mythimna separata and Mythimna loreyi, provide insights into the biosynthesis and reception of sex pheromones.</title>
        <authorList>
            <person name="Zhao H."/>
        </authorList>
    </citation>
    <scope>NUCLEOTIDE SEQUENCE</scope>
    <source>
        <strain evidence="1">BeijingLab</strain>
        <tissue evidence="1">Pupa</tissue>
    </source>
</reference>
<sequence>MNVLGRRRDCPIGRKRDGHRFLEKARSDLHRLPEEGQYNNRALLCRKIGSIRRRIAEKTASLGDEKCVVSQWQHTGSHSSFATAKLVELGYELLLHPSYSLGLAPCDVFLFPNLKKPLVGQKYEPN</sequence>
<dbReference type="AlphaFoldDB" id="A0AAD7YNF6"/>
<dbReference type="GO" id="GO:0003676">
    <property type="term" value="F:nucleic acid binding"/>
    <property type="evidence" value="ECO:0007669"/>
    <property type="project" value="InterPro"/>
</dbReference>
<evidence type="ECO:0000313" key="2">
    <source>
        <dbReference type="Proteomes" id="UP001231518"/>
    </source>
</evidence>
<protein>
    <recommendedName>
        <fullName evidence="3">Histone-lysine N-methyltransferase SETMAR</fullName>
    </recommendedName>
</protein>
<comment type="caution">
    <text evidence="1">The sequence shown here is derived from an EMBL/GenBank/DDBJ whole genome shotgun (WGS) entry which is preliminary data.</text>
</comment>
<gene>
    <name evidence="1" type="ORF">PYW07_012450</name>
</gene>
<dbReference type="Gene3D" id="3.30.420.10">
    <property type="entry name" value="Ribonuclease H-like superfamily/Ribonuclease H"/>
    <property type="match status" value="1"/>
</dbReference>
<proteinExistence type="predicted"/>
<accession>A0AAD7YNF6</accession>
<dbReference type="EMBL" id="JARGEI010000014">
    <property type="protein sequence ID" value="KAJ8720407.1"/>
    <property type="molecule type" value="Genomic_DNA"/>
</dbReference>
<organism evidence="1 2">
    <name type="scientific">Mythimna separata</name>
    <name type="common">Oriental armyworm</name>
    <name type="synonym">Pseudaletia separata</name>
    <dbReference type="NCBI Taxonomy" id="271217"/>
    <lineage>
        <taxon>Eukaryota</taxon>
        <taxon>Metazoa</taxon>
        <taxon>Ecdysozoa</taxon>
        <taxon>Arthropoda</taxon>
        <taxon>Hexapoda</taxon>
        <taxon>Insecta</taxon>
        <taxon>Pterygota</taxon>
        <taxon>Neoptera</taxon>
        <taxon>Endopterygota</taxon>
        <taxon>Lepidoptera</taxon>
        <taxon>Glossata</taxon>
        <taxon>Ditrysia</taxon>
        <taxon>Noctuoidea</taxon>
        <taxon>Noctuidae</taxon>
        <taxon>Noctuinae</taxon>
        <taxon>Hadenini</taxon>
        <taxon>Mythimna</taxon>
    </lineage>
</organism>
<name>A0AAD7YNF6_MYTSE</name>
<keyword evidence="2" id="KW-1185">Reference proteome</keyword>
<evidence type="ECO:0008006" key="3">
    <source>
        <dbReference type="Google" id="ProtNLM"/>
    </source>
</evidence>
<evidence type="ECO:0000313" key="1">
    <source>
        <dbReference type="EMBL" id="KAJ8720407.1"/>
    </source>
</evidence>